<dbReference type="CDD" id="cd00609">
    <property type="entry name" value="AAT_like"/>
    <property type="match status" value="1"/>
</dbReference>
<dbReference type="Proteomes" id="UP000700248">
    <property type="component" value="Unassembled WGS sequence"/>
</dbReference>
<dbReference type="InterPro" id="IPR036388">
    <property type="entry name" value="WH-like_DNA-bd_sf"/>
</dbReference>
<dbReference type="PROSITE" id="PS50949">
    <property type="entry name" value="HTH_GNTR"/>
    <property type="match status" value="1"/>
</dbReference>
<dbReference type="InterPro" id="IPR004839">
    <property type="entry name" value="Aminotransferase_I/II_large"/>
</dbReference>
<gene>
    <name evidence="7" type="ORF">K8U84_02660</name>
</gene>
<proteinExistence type="inferred from homology"/>
<evidence type="ECO:0000256" key="3">
    <source>
        <dbReference type="ARBA" id="ARBA00023015"/>
    </source>
</evidence>
<dbReference type="GO" id="GO:0008483">
    <property type="term" value="F:transaminase activity"/>
    <property type="evidence" value="ECO:0007669"/>
    <property type="project" value="UniProtKB-KW"/>
</dbReference>
<dbReference type="EMBL" id="DYTQ01000035">
    <property type="protein sequence ID" value="HJH23437.1"/>
    <property type="molecule type" value="Genomic_DNA"/>
</dbReference>
<sequence>MNKESSGVMWRQQFLRHANLGLSLQAQVRQMVVGVVLEGQWPTSMAIPSSREMAEILGLARNTVVIAYQNLVDEGYLIAYERRGYFANPALMQQIRHAPRQAHDIDPAQRPNWSQRFRFDPEAQRNITKKANWRHYPYPFIYGQFDSETFPSAAWRACCMATLSALEVSEWAQDMFLRDDEGLIKQLRLRVLPRRGVWVNDNELVITVGAQHALYLLADLLVGPDKIVGIEDPGYPDARNIFLSRTQQVQPLPIDDQGLIIDEDALARCDYVYVTPSHQSPTTVRMSLERKQELLRLAQKHDFIVIEDDYESENCLTNEASPSLKSLDQTGRVIYISSVSKVLAPGIRMGYVAADPILSQRLRAIRRLNIRHPTAYMQRVFAQFLSLGHYDAVLRKRAALLSDKADVLMRALDEHLPFLRYQYISGGAACWVECPPSMNSHDLAQAAEQQGVLIEVGDVFFTKSAENQHFFRLGFASISRQKIEPGIRQLASVIRMLYGFGETRHAKAI</sequence>
<accession>A0A9D3AA66</accession>
<dbReference type="GO" id="GO:0030170">
    <property type="term" value="F:pyridoxal phosphate binding"/>
    <property type="evidence" value="ECO:0007669"/>
    <property type="project" value="InterPro"/>
</dbReference>
<keyword evidence="7" id="KW-0032">Aminotransferase</keyword>
<keyword evidence="3" id="KW-0805">Transcription regulation</keyword>
<dbReference type="Gene3D" id="1.10.10.10">
    <property type="entry name" value="Winged helix-like DNA-binding domain superfamily/Winged helix DNA-binding domain"/>
    <property type="match status" value="1"/>
</dbReference>
<evidence type="ECO:0000256" key="4">
    <source>
        <dbReference type="ARBA" id="ARBA00023125"/>
    </source>
</evidence>
<reference evidence="7" key="1">
    <citation type="journal article" date="2021" name="PeerJ">
        <title>Extensive microbial diversity within the chicken gut microbiome revealed by metagenomics and culture.</title>
        <authorList>
            <person name="Gilroy R."/>
            <person name="Ravi A."/>
            <person name="Getino M."/>
            <person name="Pursley I."/>
            <person name="Horton D.L."/>
            <person name="Alikhan N.F."/>
            <person name="Baker D."/>
            <person name="Gharbi K."/>
            <person name="Hall N."/>
            <person name="Watson M."/>
            <person name="Adriaenssens E.M."/>
            <person name="Foster-Nyarko E."/>
            <person name="Jarju S."/>
            <person name="Secka A."/>
            <person name="Antonio M."/>
            <person name="Oren A."/>
            <person name="Chaudhuri R.R."/>
            <person name="La Ragione R."/>
            <person name="Hildebrand F."/>
            <person name="Pallen M.J."/>
        </authorList>
    </citation>
    <scope>NUCLEOTIDE SEQUENCE</scope>
    <source>
        <strain evidence="7">CHK175-13533</strain>
    </source>
</reference>
<dbReference type="InterPro" id="IPR015421">
    <property type="entry name" value="PyrdxlP-dep_Trfase_major"/>
</dbReference>
<keyword evidence="5" id="KW-0804">Transcription</keyword>
<protein>
    <submittedName>
        <fullName evidence="7">PLP-dependent aminotransferase family protein</fullName>
    </submittedName>
</protein>
<dbReference type="PANTHER" id="PTHR46577:SF1">
    <property type="entry name" value="HTH-TYPE TRANSCRIPTIONAL REGULATORY PROTEIN GABR"/>
    <property type="match status" value="1"/>
</dbReference>
<dbReference type="InterPro" id="IPR015424">
    <property type="entry name" value="PyrdxlP-dep_Trfase"/>
</dbReference>
<evidence type="ECO:0000256" key="2">
    <source>
        <dbReference type="ARBA" id="ARBA00022898"/>
    </source>
</evidence>
<dbReference type="Pfam" id="PF00392">
    <property type="entry name" value="GntR"/>
    <property type="match status" value="1"/>
</dbReference>
<dbReference type="InterPro" id="IPR051446">
    <property type="entry name" value="HTH_trans_reg/aminotransferase"/>
</dbReference>
<dbReference type="RefSeq" id="WP_276830130.1">
    <property type="nucleotide sequence ID" value="NZ_DYTQ01000035.1"/>
</dbReference>
<keyword evidence="4" id="KW-0238">DNA-binding</keyword>
<keyword evidence="7" id="KW-0808">Transferase</keyword>
<dbReference type="GO" id="GO:0003677">
    <property type="term" value="F:DNA binding"/>
    <property type="evidence" value="ECO:0007669"/>
    <property type="project" value="UniProtKB-KW"/>
</dbReference>
<evidence type="ECO:0000313" key="8">
    <source>
        <dbReference type="Proteomes" id="UP000700248"/>
    </source>
</evidence>
<reference evidence="7" key="2">
    <citation type="submission" date="2021-09" db="EMBL/GenBank/DDBJ databases">
        <authorList>
            <person name="Gilroy R."/>
        </authorList>
    </citation>
    <scope>NUCLEOTIDE SEQUENCE</scope>
    <source>
        <strain evidence="7">CHK175-13533</strain>
    </source>
</reference>
<feature type="domain" description="HTH gntR-type" evidence="6">
    <location>
        <begin position="22"/>
        <end position="90"/>
    </location>
</feature>
<dbReference type="Gene3D" id="3.40.640.10">
    <property type="entry name" value="Type I PLP-dependent aspartate aminotransferase-like (Major domain)"/>
    <property type="match status" value="1"/>
</dbReference>
<dbReference type="PANTHER" id="PTHR46577">
    <property type="entry name" value="HTH-TYPE TRANSCRIPTIONAL REGULATORY PROTEIN GABR"/>
    <property type="match status" value="1"/>
</dbReference>
<dbReference type="Pfam" id="PF00155">
    <property type="entry name" value="Aminotran_1_2"/>
    <property type="match status" value="1"/>
</dbReference>
<evidence type="ECO:0000259" key="6">
    <source>
        <dbReference type="PROSITE" id="PS50949"/>
    </source>
</evidence>
<name>A0A9D3AA66_9BURK</name>
<evidence type="ECO:0000256" key="1">
    <source>
        <dbReference type="ARBA" id="ARBA00005384"/>
    </source>
</evidence>
<evidence type="ECO:0000313" key="7">
    <source>
        <dbReference type="EMBL" id="HJH23437.1"/>
    </source>
</evidence>
<evidence type="ECO:0000256" key="5">
    <source>
        <dbReference type="ARBA" id="ARBA00023163"/>
    </source>
</evidence>
<dbReference type="GO" id="GO:0003700">
    <property type="term" value="F:DNA-binding transcription factor activity"/>
    <property type="evidence" value="ECO:0007669"/>
    <property type="project" value="InterPro"/>
</dbReference>
<dbReference type="InterPro" id="IPR036390">
    <property type="entry name" value="WH_DNA-bd_sf"/>
</dbReference>
<comment type="caution">
    <text evidence="7">The sequence shown here is derived from an EMBL/GenBank/DDBJ whole genome shotgun (WGS) entry which is preliminary data.</text>
</comment>
<dbReference type="AlphaFoldDB" id="A0A9D3AA66"/>
<organism evidence="7 8">
    <name type="scientific">Paenalcaligenes hominis</name>
    <dbReference type="NCBI Taxonomy" id="643674"/>
    <lineage>
        <taxon>Bacteria</taxon>
        <taxon>Pseudomonadati</taxon>
        <taxon>Pseudomonadota</taxon>
        <taxon>Betaproteobacteria</taxon>
        <taxon>Burkholderiales</taxon>
        <taxon>Alcaligenaceae</taxon>
        <taxon>Paenalcaligenes</taxon>
    </lineage>
</organism>
<keyword evidence="2" id="KW-0663">Pyridoxal phosphate</keyword>
<dbReference type="SUPFAM" id="SSF46785">
    <property type="entry name" value="Winged helix' DNA-binding domain"/>
    <property type="match status" value="1"/>
</dbReference>
<comment type="similarity">
    <text evidence="1">In the C-terminal section; belongs to the class-I pyridoxal-phosphate-dependent aminotransferase family.</text>
</comment>
<dbReference type="SUPFAM" id="SSF53383">
    <property type="entry name" value="PLP-dependent transferases"/>
    <property type="match status" value="1"/>
</dbReference>
<dbReference type="InterPro" id="IPR000524">
    <property type="entry name" value="Tscrpt_reg_HTH_GntR"/>
</dbReference>